<organism evidence="5 6">
    <name type="scientific">Ectobacillus funiculus</name>
    <dbReference type="NCBI Taxonomy" id="137993"/>
    <lineage>
        <taxon>Bacteria</taxon>
        <taxon>Bacillati</taxon>
        <taxon>Bacillota</taxon>
        <taxon>Bacilli</taxon>
        <taxon>Bacillales</taxon>
        <taxon>Bacillaceae</taxon>
        <taxon>Ectobacillus</taxon>
    </lineage>
</organism>
<dbReference type="InterPro" id="IPR028082">
    <property type="entry name" value="Peripla_BP_I"/>
</dbReference>
<dbReference type="PROSITE" id="PS50932">
    <property type="entry name" value="HTH_LACI_2"/>
    <property type="match status" value="1"/>
</dbReference>
<dbReference type="PANTHER" id="PTHR30146:SF147">
    <property type="entry name" value="HTH-TYPE TRANSCRIPTIONAL REGULATOR DEGA"/>
    <property type="match status" value="1"/>
</dbReference>
<dbReference type="PRINTS" id="PR00036">
    <property type="entry name" value="HTHLACI"/>
</dbReference>
<dbReference type="EMBL" id="JBHMAF010000171">
    <property type="protein sequence ID" value="MFB9760841.1"/>
    <property type="molecule type" value="Genomic_DNA"/>
</dbReference>
<dbReference type="Gene3D" id="1.10.260.40">
    <property type="entry name" value="lambda repressor-like DNA-binding domains"/>
    <property type="match status" value="1"/>
</dbReference>
<keyword evidence="2 5" id="KW-0238">DNA-binding</keyword>
<evidence type="ECO:0000256" key="2">
    <source>
        <dbReference type="ARBA" id="ARBA00023125"/>
    </source>
</evidence>
<sequence length="336" mass="37066">MKPTIYDVAKEAGVSIATVSMVINNTGRISTKTRKKVLKVMDELKYYPSAAASTLTGKSTRTLGLLMPNIANPFYSELARSMEDRADELGYSVIVCSTDYKEEREQKYISLFLRKQVDGFIITSGFNSVDLIKELVDQQIPIILVAYNISKFSLDTVSVDDYTGGYQATAYLAELGHQRIAVITETVQSSVERVRGYRNALQDYQLAYDDELCLETSATVANGAKVTEEFLDLKEPPTAIFAFNDILAIGAMEAVRKRGLSIPEDISIIGFDDTPLASYSNPPLTTMAQPLEDIGYQAIDLIVAEIEGAKRTSQRIMLPAKLVVRKSTGGPLKKTR</sequence>
<dbReference type="Pfam" id="PF13377">
    <property type="entry name" value="Peripla_BP_3"/>
    <property type="match status" value="1"/>
</dbReference>
<dbReference type="InterPro" id="IPR046335">
    <property type="entry name" value="LacI/GalR-like_sensor"/>
</dbReference>
<dbReference type="InterPro" id="IPR000843">
    <property type="entry name" value="HTH_LacI"/>
</dbReference>
<dbReference type="SUPFAM" id="SSF47413">
    <property type="entry name" value="lambda repressor-like DNA-binding domains"/>
    <property type="match status" value="1"/>
</dbReference>
<dbReference type="InterPro" id="IPR010982">
    <property type="entry name" value="Lambda_DNA-bd_dom_sf"/>
</dbReference>
<dbReference type="RefSeq" id="WP_379951118.1">
    <property type="nucleotide sequence ID" value="NZ_JAPCYI010000003.1"/>
</dbReference>
<feature type="domain" description="HTH lacI-type" evidence="4">
    <location>
        <begin position="3"/>
        <end position="57"/>
    </location>
</feature>
<dbReference type="SMART" id="SM00354">
    <property type="entry name" value="HTH_LACI"/>
    <property type="match status" value="1"/>
</dbReference>
<proteinExistence type="predicted"/>
<dbReference type="SUPFAM" id="SSF53822">
    <property type="entry name" value="Periplasmic binding protein-like I"/>
    <property type="match status" value="1"/>
</dbReference>
<dbReference type="Proteomes" id="UP001589609">
    <property type="component" value="Unassembled WGS sequence"/>
</dbReference>
<dbReference type="CDD" id="cd01392">
    <property type="entry name" value="HTH_LacI"/>
    <property type="match status" value="1"/>
</dbReference>
<keyword evidence="6" id="KW-1185">Reference proteome</keyword>
<accession>A0ABV5WKH1</accession>
<comment type="caution">
    <text evidence="5">The sequence shown here is derived from an EMBL/GenBank/DDBJ whole genome shotgun (WGS) entry which is preliminary data.</text>
</comment>
<evidence type="ECO:0000313" key="6">
    <source>
        <dbReference type="Proteomes" id="UP001589609"/>
    </source>
</evidence>
<protein>
    <submittedName>
        <fullName evidence="5">LacI family DNA-binding transcriptional regulator</fullName>
    </submittedName>
</protein>
<name>A0ABV5WKH1_9BACI</name>
<dbReference type="PANTHER" id="PTHR30146">
    <property type="entry name" value="LACI-RELATED TRANSCRIPTIONAL REPRESSOR"/>
    <property type="match status" value="1"/>
</dbReference>
<dbReference type="PROSITE" id="PS00356">
    <property type="entry name" value="HTH_LACI_1"/>
    <property type="match status" value="1"/>
</dbReference>
<gene>
    <name evidence="5" type="ORF">ACFFMS_21440</name>
</gene>
<dbReference type="CDD" id="cd06267">
    <property type="entry name" value="PBP1_LacI_sugar_binding-like"/>
    <property type="match status" value="1"/>
</dbReference>
<evidence type="ECO:0000256" key="3">
    <source>
        <dbReference type="ARBA" id="ARBA00023163"/>
    </source>
</evidence>
<evidence type="ECO:0000313" key="5">
    <source>
        <dbReference type="EMBL" id="MFB9760841.1"/>
    </source>
</evidence>
<dbReference type="Pfam" id="PF00356">
    <property type="entry name" value="LacI"/>
    <property type="match status" value="1"/>
</dbReference>
<keyword evidence="1" id="KW-0805">Transcription regulation</keyword>
<dbReference type="GO" id="GO:0003677">
    <property type="term" value="F:DNA binding"/>
    <property type="evidence" value="ECO:0007669"/>
    <property type="project" value="UniProtKB-KW"/>
</dbReference>
<evidence type="ECO:0000256" key="1">
    <source>
        <dbReference type="ARBA" id="ARBA00023015"/>
    </source>
</evidence>
<keyword evidence="3" id="KW-0804">Transcription</keyword>
<reference evidence="5 6" key="1">
    <citation type="submission" date="2024-09" db="EMBL/GenBank/DDBJ databases">
        <authorList>
            <person name="Sun Q."/>
            <person name="Mori K."/>
        </authorList>
    </citation>
    <scope>NUCLEOTIDE SEQUENCE [LARGE SCALE GENOMIC DNA]</scope>
    <source>
        <strain evidence="5 6">JCM 11201</strain>
    </source>
</reference>
<evidence type="ECO:0000259" key="4">
    <source>
        <dbReference type="PROSITE" id="PS50932"/>
    </source>
</evidence>
<dbReference type="Gene3D" id="3.40.50.2300">
    <property type="match status" value="2"/>
</dbReference>